<dbReference type="GO" id="GO:0005948">
    <property type="term" value="C:acetolactate synthase complex"/>
    <property type="evidence" value="ECO:0007669"/>
    <property type="project" value="TreeGrafter"/>
</dbReference>
<dbReference type="InterPro" id="IPR012001">
    <property type="entry name" value="Thiamin_PyroP_enz_TPP-bd_dom"/>
</dbReference>
<proteinExistence type="inferred from homology"/>
<dbReference type="EMBL" id="JAOCGG010000016">
    <property type="protein sequence ID" value="MDH1630666.1"/>
    <property type="molecule type" value="Genomic_DNA"/>
</dbReference>
<dbReference type="GO" id="GO:0000287">
    <property type="term" value="F:magnesium ion binding"/>
    <property type="evidence" value="ECO:0007669"/>
    <property type="project" value="InterPro"/>
</dbReference>
<evidence type="ECO:0000256" key="1">
    <source>
        <dbReference type="ARBA" id="ARBA00007812"/>
    </source>
</evidence>
<organism evidence="7 8">
    <name type="scientific">Pseudomonas mosselii</name>
    <dbReference type="NCBI Taxonomy" id="78327"/>
    <lineage>
        <taxon>Bacteria</taxon>
        <taxon>Pseudomonadati</taxon>
        <taxon>Pseudomonadota</taxon>
        <taxon>Gammaproteobacteria</taxon>
        <taxon>Pseudomonadales</taxon>
        <taxon>Pseudomonadaceae</taxon>
        <taxon>Pseudomonas</taxon>
    </lineage>
</organism>
<keyword evidence="2 3" id="KW-0786">Thiamine pyrophosphate</keyword>
<evidence type="ECO:0000313" key="7">
    <source>
        <dbReference type="EMBL" id="MDH1630666.1"/>
    </source>
</evidence>
<accession>A0AA42RY27</accession>
<dbReference type="GO" id="GO:0009099">
    <property type="term" value="P:L-valine biosynthetic process"/>
    <property type="evidence" value="ECO:0007669"/>
    <property type="project" value="TreeGrafter"/>
</dbReference>
<dbReference type="RefSeq" id="WP_280081762.1">
    <property type="nucleotide sequence ID" value="NZ_JAOCGG010000016.1"/>
</dbReference>
<dbReference type="SUPFAM" id="SSF52467">
    <property type="entry name" value="DHS-like NAD/FAD-binding domain"/>
    <property type="match status" value="1"/>
</dbReference>
<dbReference type="GO" id="GO:0050660">
    <property type="term" value="F:flavin adenine dinucleotide binding"/>
    <property type="evidence" value="ECO:0007669"/>
    <property type="project" value="TreeGrafter"/>
</dbReference>
<dbReference type="InterPro" id="IPR011766">
    <property type="entry name" value="TPP_enzyme_TPP-bd"/>
</dbReference>
<dbReference type="Pfam" id="PF02776">
    <property type="entry name" value="TPP_enzyme_N"/>
    <property type="match status" value="1"/>
</dbReference>
<name>A0AA42RY27_9PSED</name>
<evidence type="ECO:0000259" key="6">
    <source>
        <dbReference type="Pfam" id="PF02776"/>
    </source>
</evidence>
<evidence type="ECO:0000256" key="3">
    <source>
        <dbReference type="RuleBase" id="RU362132"/>
    </source>
</evidence>
<evidence type="ECO:0000259" key="5">
    <source>
        <dbReference type="Pfam" id="PF02775"/>
    </source>
</evidence>
<dbReference type="InterPro" id="IPR045229">
    <property type="entry name" value="TPP_enz"/>
</dbReference>
<dbReference type="PANTHER" id="PTHR18968">
    <property type="entry name" value="THIAMINE PYROPHOSPHATE ENZYMES"/>
    <property type="match status" value="1"/>
</dbReference>
<dbReference type="AlphaFoldDB" id="A0AA42RY27"/>
<comment type="similarity">
    <text evidence="1 3">Belongs to the TPP enzyme family.</text>
</comment>
<dbReference type="Pfam" id="PF02775">
    <property type="entry name" value="TPP_enzyme_C"/>
    <property type="match status" value="1"/>
</dbReference>
<evidence type="ECO:0000313" key="8">
    <source>
        <dbReference type="Proteomes" id="UP001160882"/>
    </source>
</evidence>
<dbReference type="GO" id="GO:0030976">
    <property type="term" value="F:thiamine pyrophosphate binding"/>
    <property type="evidence" value="ECO:0007669"/>
    <property type="project" value="InterPro"/>
</dbReference>
<sequence>MSSLGVVMQKKYSDWVSTWLAEAGYTHCFFVAGGNIMHLLESLSHNMTCIPVVHEVAAGIAAEYFNATNDQGHKALALVTAGPGLTNIVTALSGAFLESRELLVIGGQVKTADLSHGQLRQRGIQEIDGIAIARPITVAAERLDTPVSREAFLALCAATERGRPGPVFIELPLDVQGRLMSAEELPTTPAVAITGKPMPLPADVRTAETSLDEVLALLRGAQRPAVLIGGGVSHEAAAALAAVAEQHSLPLFTTWNGLDRIAADHPCYFGRPNTWGQRYANLLLQQADMVLALGTRLGLQQTGFNWQEFGRGGKVVQVDCDVAELTKGHPRVDVPICADVNPWLKKLASKLEGQWSEWHGYCRQVQAALPLIEENVTHEGYQSPFKFVEHLSTLLKADDVVVPCSSGGAFTVMMQVFAQKAGQRVVTNKGLASMGYGLSGAIGAAFANPEQRVVLVEGDGGFAQNLQEIGTVGVNRLNVKIFIFDDSGYASIRSTQRSYFGGRYVGCDIETGLGLPNWAALFAAYGIPVVRVEPGFENSEDFIAQLESDGPGAFIVKVDPEQTYFPKITSRVTPTGMASNPLHQMSPDLNESVAALVARYL</sequence>
<dbReference type="InterPro" id="IPR000399">
    <property type="entry name" value="TPP-bd_CS"/>
</dbReference>
<gene>
    <name evidence="7" type="ORF">N5I14_10460</name>
</gene>
<dbReference type="Gene3D" id="3.40.50.970">
    <property type="match status" value="2"/>
</dbReference>
<dbReference type="GO" id="GO:0009097">
    <property type="term" value="P:isoleucine biosynthetic process"/>
    <property type="evidence" value="ECO:0007669"/>
    <property type="project" value="TreeGrafter"/>
</dbReference>
<dbReference type="SUPFAM" id="SSF52518">
    <property type="entry name" value="Thiamin diphosphate-binding fold (THDP-binding)"/>
    <property type="match status" value="2"/>
</dbReference>
<evidence type="ECO:0000259" key="4">
    <source>
        <dbReference type="Pfam" id="PF00205"/>
    </source>
</evidence>
<feature type="domain" description="Thiamine pyrophosphate enzyme central" evidence="4">
    <location>
        <begin position="211"/>
        <end position="347"/>
    </location>
</feature>
<dbReference type="Pfam" id="PF00205">
    <property type="entry name" value="TPP_enzyme_M"/>
    <property type="match status" value="1"/>
</dbReference>
<reference evidence="7" key="1">
    <citation type="submission" date="2022-09" db="EMBL/GenBank/DDBJ databases">
        <title>Intensive care unit water sources are persistently colonized with multi-drug resistant bacteria and are the site of extensive horizontal gene transfer of antibiotic resistance genes.</title>
        <authorList>
            <person name="Diorio-Toth L."/>
        </authorList>
    </citation>
    <scope>NUCLEOTIDE SEQUENCE</scope>
    <source>
        <strain evidence="7">GD03782</strain>
    </source>
</reference>
<dbReference type="InterPro" id="IPR029061">
    <property type="entry name" value="THDP-binding"/>
</dbReference>
<comment type="caution">
    <text evidence="7">The sequence shown here is derived from an EMBL/GenBank/DDBJ whole genome shotgun (WGS) entry which is preliminary data.</text>
</comment>
<feature type="domain" description="Thiamine pyrophosphate enzyme N-terminal TPP-binding" evidence="6">
    <location>
        <begin position="11"/>
        <end position="129"/>
    </location>
</feature>
<dbReference type="PANTHER" id="PTHR18968:SF142">
    <property type="entry name" value="ACETOLACTATE SYNTHASE"/>
    <property type="match status" value="1"/>
</dbReference>
<dbReference type="Proteomes" id="UP001160882">
    <property type="component" value="Unassembled WGS sequence"/>
</dbReference>
<feature type="domain" description="Thiamine pyrophosphate enzyme TPP-binding" evidence="5">
    <location>
        <begin position="408"/>
        <end position="551"/>
    </location>
</feature>
<dbReference type="InterPro" id="IPR029035">
    <property type="entry name" value="DHS-like_NAD/FAD-binding_dom"/>
</dbReference>
<dbReference type="CDD" id="cd07035">
    <property type="entry name" value="TPP_PYR_POX_like"/>
    <property type="match status" value="1"/>
</dbReference>
<dbReference type="InterPro" id="IPR012000">
    <property type="entry name" value="Thiamin_PyroP_enz_cen_dom"/>
</dbReference>
<evidence type="ECO:0000256" key="2">
    <source>
        <dbReference type="ARBA" id="ARBA00023052"/>
    </source>
</evidence>
<dbReference type="GO" id="GO:0003984">
    <property type="term" value="F:acetolactate synthase activity"/>
    <property type="evidence" value="ECO:0007669"/>
    <property type="project" value="TreeGrafter"/>
</dbReference>
<dbReference type="Gene3D" id="3.40.50.1220">
    <property type="entry name" value="TPP-binding domain"/>
    <property type="match status" value="1"/>
</dbReference>
<dbReference type="PROSITE" id="PS00187">
    <property type="entry name" value="TPP_ENZYMES"/>
    <property type="match status" value="1"/>
</dbReference>
<protein>
    <submittedName>
        <fullName evidence="7">Thiamine pyrophosphate-binding protein</fullName>
    </submittedName>
</protein>
<dbReference type="CDD" id="cd00568">
    <property type="entry name" value="TPP_enzymes"/>
    <property type="match status" value="1"/>
</dbReference>